<reference evidence="1 2" key="1">
    <citation type="journal article" date="2012" name="Eukaryot. Cell">
        <title>Draft genome sequence of CBS 2479, the standard type strain of Trichosporon asahii.</title>
        <authorList>
            <person name="Yang R.Y."/>
            <person name="Li H.T."/>
            <person name="Zhu H."/>
            <person name="Zhou G.P."/>
            <person name="Wang M."/>
            <person name="Wang L."/>
        </authorList>
    </citation>
    <scope>NUCLEOTIDE SEQUENCE [LARGE SCALE GENOMIC DNA]</scope>
    <source>
        <strain evidence="2">ATCC 90039 / CBS 2479 / JCM 2466 / KCTC 7840 / NCYC 2677 / UAMH 7654</strain>
    </source>
</reference>
<proteinExistence type="predicted"/>
<dbReference type="HOGENOM" id="CLU_727994_0_0_1"/>
<gene>
    <name evidence="1" type="ORF">A1Q1_04341</name>
</gene>
<dbReference type="AlphaFoldDB" id="J6F5W1"/>
<name>J6F5W1_TRIAS</name>
<protein>
    <submittedName>
        <fullName evidence="1">Uncharacterized protein</fullName>
    </submittedName>
</protein>
<dbReference type="EMBL" id="ALBS01000026">
    <property type="protein sequence ID" value="EJT52434.1"/>
    <property type="molecule type" value="Genomic_DNA"/>
</dbReference>
<dbReference type="VEuPathDB" id="FungiDB:A1Q1_04341"/>
<dbReference type="GeneID" id="25987854"/>
<sequence length="380" mass="42194">MTSSSCVWLDALNHPYLIDLIVQCSAPDVLLSFRATSRWWRRRVDALLVRHLVLDGQVVSTSHGHACAARLHFGIPLMPLMIDEASYGRYAPPTSRWRQRARRSADSSQSAGVEIPDPVPFPIMDVSRTLDLTRTSVLDVRGAVRKGVLEAISKMVGRLDTIRVYDYPTSNSYPVSNTCSVTWWFGVHEDHPISARRCVLFGSLVPYHGLRTNPLHFCPADAEELIVRLEYNPHRPLARLNALFPRTPDTLRRAVFLFVPTNREPVLSSHDQFGTSLSPGGVAASLTQTVIRLGVPVLFVGAEALAGLPGIADVPVEFVTSERFRIVVGEETWALFTNEAGPAPLMRIGKGEGHGFQHINMNQDSYAQTDRTAWRNLALV</sequence>
<comment type="caution">
    <text evidence="1">The sequence shown here is derived from an EMBL/GenBank/DDBJ whole genome shotgun (WGS) entry which is preliminary data.</text>
</comment>
<accession>J6F5W1</accession>
<dbReference type="RefSeq" id="XP_014183860.1">
    <property type="nucleotide sequence ID" value="XM_014328385.1"/>
</dbReference>
<evidence type="ECO:0000313" key="2">
    <source>
        <dbReference type="Proteomes" id="UP000002748"/>
    </source>
</evidence>
<dbReference type="Proteomes" id="UP000002748">
    <property type="component" value="Unassembled WGS sequence"/>
</dbReference>
<dbReference type="KEGG" id="tasa:A1Q1_04341"/>
<evidence type="ECO:0000313" key="1">
    <source>
        <dbReference type="EMBL" id="EJT52434.1"/>
    </source>
</evidence>
<organism evidence="1 2">
    <name type="scientific">Trichosporon asahii var. asahii (strain ATCC 90039 / CBS 2479 / JCM 2466 / KCTC 7840 / NBRC 103889/ NCYC 2677 / UAMH 7654)</name>
    <name type="common">Yeast</name>
    <dbReference type="NCBI Taxonomy" id="1186058"/>
    <lineage>
        <taxon>Eukaryota</taxon>
        <taxon>Fungi</taxon>
        <taxon>Dikarya</taxon>
        <taxon>Basidiomycota</taxon>
        <taxon>Agaricomycotina</taxon>
        <taxon>Tremellomycetes</taxon>
        <taxon>Trichosporonales</taxon>
        <taxon>Trichosporonaceae</taxon>
        <taxon>Trichosporon</taxon>
    </lineage>
</organism>